<keyword evidence="2" id="KW-1185">Reference proteome</keyword>
<organism evidence="1 2">
    <name type="scientific">Pleurodeles waltl</name>
    <name type="common">Iberian ribbed newt</name>
    <dbReference type="NCBI Taxonomy" id="8319"/>
    <lineage>
        <taxon>Eukaryota</taxon>
        <taxon>Metazoa</taxon>
        <taxon>Chordata</taxon>
        <taxon>Craniata</taxon>
        <taxon>Vertebrata</taxon>
        <taxon>Euteleostomi</taxon>
        <taxon>Amphibia</taxon>
        <taxon>Batrachia</taxon>
        <taxon>Caudata</taxon>
        <taxon>Salamandroidea</taxon>
        <taxon>Salamandridae</taxon>
        <taxon>Pleurodelinae</taxon>
        <taxon>Pleurodeles</taxon>
    </lineage>
</organism>
<evidence type="ECO:0000313" key="1">
    <source>
        <dbReference type="EMBL" id="KAJ1160680.1"/>
    </source>
</evidence>
<protein>
    <submittedName>
        <fullName evidence="1">Uncharacterized protein</fullName>
    </submittedName>
</protein>
<evidence type="ECO:0000313" key="2">
    <source>
        <dbReference type="Proteomes" id="UP001066276"/>
    </source>
</evidence>
<dbReference type="Proteomes" id="UP001066276">
    <property type="component" value="Chromosome 4_2"/>
</dbReference>
<accession>A0AAV7S959</accession>
<sequence length="223" mass="26672">MEPKWEESLDLVTRKDFFEEKQLVTLRAQHKMAGYEQHVNLQRFMPQTDVHWHKEDTCEACRAFRSRKTLRDRRARRLQMALTPTGQELFEEEEEAFSIHESDSEELEAEEMPKTVTEPRHRKRACWCRSHPTPVEIPPHSNLGPETSAQRDFGTVTAAPNKFGTEKPPRRKLQRFLRSLKRRLKKFRFRNIQPRNRKQVPIQRDKDCPPKCKNIDLERNFKL</sequence>
<comment type="caution">
    <text evidence="1">The sequence shown here is derived from an EMBL/GenBank/DDBJ whole genome shotgun (WGS) entry which is preliminary data.</text>
</comment>
<dbReference type="AlphaFoldDB" id="A0AAV7S959"/>
<gene>
    <name evidence="1" type="ORF">NDU88_001174</name>
</gene>
<name>A0AAV7S959_PLEWA</name>
<proteinExistence type="predicted"/>
<dbReference type="EMBL" id="JANPWB010000008">
    <property type="protein sequence ID" value="KAJ1160680.1"/>
    <property type="molecule type" value="Genomic_DNA"/>
</dbReference>
<reference evidence="1" key="1">
    <citation type="journal article" date="2022" name="bioRxiv">
        <title>Sequencing and chromosome-scale assembly of the giantPleurodeles waltlgenome.</title>
        <authorList>
            <person name="Brown T."/>
            <person name="Elewa A."/>
            <person name="Iarovenko S."/>
            <person name="Subramanian E."/>
            <person name="Araus A.J."/>
            <person name="Petzold A."/>
            <person name="Susuki M."/>
            <person name="Suzuki K.-i.T."/>
            <person name="Hayashi T."/>
            <person name="Toyoda A."/>
            <person name="Oliveira C."/>
            <person name="Osipova E."/>
            <person name="Leigh N.D."/>
            <person name="Simon A."/>
            <person name="Yun M.H."/>
        </authorList>
    </citation>
    <scope>NUCLEOTIDE SEQUENCE</scope>
    <source>
        <strain evidence="1">20211129_DDA</strain>
        <tissue evidence="1">Liver</tissue>
    </source>
</reference>